<dbReference type="RefSeq" id="WP_082200888.1">
    <property type="nucleotide sequence ID" value="NZ_JANKIR010000022.1"/>
</dbReference>
<evidence type="ECO:0000313" key="2">
    <source>
        <dbReference type="EMBL" id="SUX41194.1"/>
    </source>
</evidence>
<proteinExistence type="predicted"/>
<name>A0A381F421_CAMUP</name>
<gene>
    <name evidence="2" type="ORF">NCTC12264_02012</name>
</gene>
<reference evidence="2 3" key="1">
    <citation type="submission" date="2018-06" db="EMBL/GenBank/DDBJ databases">
        <authorList>
            <consortium name="Pathogen Informatics"/>
            <person name="Doyle S."/>
        </authorList>
    </citation>
    <scope>NUCLEOTIDE SEQUENCE [LARGE SCALE GENOMIC DNA]</scope>
    <source>
        <strain evidence="2 3">NCTC12264</strain>
    </source>
</reference>
<organism evidence="2 3">
    <name type="scientific">Campylobacter upsaliensis</name>
    <dbReference type="NCBI Taxonomy" id="28080"/>
    <lineage>
        <taxon>Bacteria</taxon>
        <taxon>Pseudomonadati</taxon>
        <taxon>Campylobacterota</taxon>
        <taxon>Epsilonproteobacteria</taxon>
        <taxon>Campylobacterales</taxon>
        <taxon>Campylobacteraceae</taxon>
        <taxon>Campylobacter</taxon>
    </lineage>
</organism>
<evidence type="ECO:0000256" key="1">
    <source>
        <dbReference type="SAM" id="MobiDB-lite"/>
    </source>
</evidence>
<protein>
    <submittedName>
        <fullName evidence="2">Cpp47</fullName>
    </submittedName>
</protein>
<sequence>MAVVTLDKGKNPKAVVNVDNSLNYQDKEGNLQSKQIKTAITEIAEEAGKVTAMGFGAVTMSVKDSEGAYKNYFVNRNENNGTITLVPTDLQDKTDSSQNVYFNRHSKENNGKNYFFYTLNDKSEAGKAFLENLSTTEWQDKDGASRSNLEARVVLHNPELVKQLKEKGENALAVVSKDNFRITTKEEHFKAKDSTQEKKQEAHLDR</sequence>
<accession>A0A381F421</accession>
<evidence type="ECO:0000313" key="3">
    <source>
        <dbReference type="Proteomes" id="UP000254161"/>
    </source>
</evidence>
<dbReference type="GeneID" id="52037836"/>
<dbReference type="EMBL" id="UFUZ01000003">
    <property type="protein sequence ID" value="SUX41194.1"/>
    <property type="molecule type" value="Genomic_DNA"/>
</dbReference>
<dbReference type="Proteomes" id="UP000254161">
    <property type="component" value="Unassembled WGS sequence"/>
</dbReference>
<feature type="region of interest" description="Disordered" evidence="1">
    <location>
        <begin position="185"/>
        <end position="206"/>
    </location>
</feature>
<dbReference type="AlphaFoldDB" id="A0A381F421"/>